<sequence length="60" mass="7013">MQGRRWHMEPNAAFCRPALRGIRQQQAVMAAHAVTIQIAQKRALLHHAFQSQSLLRRRLR</sequence>
<evidence type="ECO:0000313" key="1">
    <source>
        <dbReference type="EMBL" id="SQC48917.1"/>
    </source>
</evidence>
<proteinExistence type="predicted"/>
<gene>
    <name evidence="1" type="ORF">NCTC13465_05131</name>
</gene>
<dbReference type="Proteomes" id="UP000251721">
    <property type="component" value="Unassembled WGS sequence"/>
</dbReference>
<protein>
    <submittedName>
        <fullName evidence="1">Uncharacterized protein</fullName>
    </submittedName>
</protein>
<dbReference type="AlphaFoldDB" id="A0A2X3FPS3"/>
<reference evidence="1 2" key="1">
    <citation type="submission" date="2018-06" db="EMBL/GenBank/DDBJ databases">
        <authorList>
            <consortium name="Pathogen Informatics"/>
            <person name="Doyle S."/>
        </authorList>
    </citation>
    <scope>NUCLEOTIDE SEQUENCE [LARGE SCALE GENOMIC DNA]</scope>
    <source>
        <strain evidence="1 2">NCTC13465</strain>
    </source>
</reference>
<organism evidence="1 2">
    <name type="scientific">Klebsiella pneumoniae</name>
    <dbReference type="NCBI Taxonomy" id="573"/>
    <lineage>
        <taxon>Bacteria</taxon>
        <taxon>Pseudomonadati</taxon>
        <taxon>Pseudomonadota</taxon>
        <taxon>Gammaproteobacteria</taxon>
        <taxon>Enterobacterales</taxon>
        <taxon>Enterobacteriaceae</taxon>
        <taxon>Klebsiella/Raoultella group</taxon>
        <taxon>Klebsiella</taxon>
        <taxon>Klebsiella pneumoniae complex</taxon>
    </lineage>
</organism>
<name>A0A2X3FPS3_KLEPN</name>
<evidence type="ECO:0000313" key="2">
    <source>
        <dbReference type="Proteomes" id="UP000251721"/>
    </source>
</evidence>
<dbReference type="EMBL" id="UAWQ01000019">
    <property type="protein sequence ID" value="SQC48917.1"/>
    <property type="molecule type" value="Genomic_DNA"/>
</dbReference>
<accession>A0A2X3FPS3</accession>